<keyword evidence="1" id="KW-0853">WD repeat</keyword>
<reference evidence="6" key="1">
    <citation type="submission" date="2025-08" db="UniProtKB">
        <authorList>
            <consortium name="RefSeq"/>
        </authorList>
    </citation>
    <scope>IDENTIFICATION</scope>
    <source>
        <tissue evidence="6">Thorax and Abdomen</tissue>
    </source>
</reference>
<evidence type="ECO:0000259" key="3">
    <source>
        <dbReference type="Pfam" id="PF23774"/>
    </source>
</evidence>
<gene>
    <name evidence="6" type="primary">LOC107220654</name>
</gene>
<dbReference type="Pfam" id="PF23770">
    <property type="entry name" value="Beta-prop_RIG_1st"/>
    <property type="match status" value="1"/>
</dbReference>
<dbReference type="SMART" id="SM00320">
    <property type="entry name" value="WD40"/>
    <property type="match status" value="12"/>
</dbReference>
<dbReference type="PANTHER" id="PTHR46362">
    <property type="entry name" value="GEM-ASSOCIATED PROTEIN 5"/>
    <property type="match status" value="1"/>
</dbReference>
<protein>
    <submittedName>
        <fullName evidence="6">Gem-associated protein 5-like isoform X1</fullName>
    </submittedName>
</protein>
<dbReference type="PROSITE" id="PS50294">
    <property type="entry name" value="WD_REPEATS_REGION"/>
    <property type="match status" value="3"/>
</dbReference>
<dbReference type="InterPro" id="IPR056421">
    <property type="entry name" value="TPR_GEMI5"/>
</dbReference>
<keyword evidence="5" id="KW-1185">Reference proteome</keyword>
<evidence type="ECO:0000259" key="2">
    <source>
        <dbReference type="Pfam" id="PF23770"/>
    </source>
</evidence>
<evidence type="ECO:0000313" key="6">
    <source>
        <dbReference type="RefSeq" id="XP_046599145.1"/>
    </source>
</evidence>
<feature type="repeat" description="WD" evidence="1">
    <location>
        <begin position="59"/>
        <end position="105"/>
    </location>
</feature>
<dbReference type="PANTHER" id="PTHR46362:SF1">
    <property type="entry name" value="GEM-ASSOCIATED PROTEIN 5"/>
    <property type="match status" value="1"/>
</dbReference>
<dbReference type="InterPro" id="IPR052640">
    <property type="entry name" value="Gemin-5"/>
</dbReference>
<dbReference type="InterPro" id="IPR015943">
    <property type="entry name" value="WD40/YVTN_repeat-like_dom_sf"/>
</dbReference>
<dbReference type="Pfam" id="PF23775">
    <property type="entry name" value="Beta-prop_RIG_2nd"/>
    <property type="match status" value="1"/>
</dbReference>
<dbReference type="PROSITE" id="PS50082">
    <property type="entry name" value="WD_REPEATS_2"/>
    <property type="match status" value="4"/>
</dbReference>
<evidence type="ECO:0000313" key="5">
    <source>
        <dbReference type="Proteomes" id="UP000829291"/>
    </source>
</evidence>
<dbReference type="InterPro" id="IPR056432">
    <property type="entry name" value="Beta-prop_GEMI5_1st"/>
</dbReference>
<feature type="domain" description="Gem-associated protein 5 TPR" evidence="3">
    <location>
        <begin position="843"/>
        <end position="1049"/>
    </location>
</feature>
<dbReference type="GeneID" id="107220654"/>
<organism evidence="5 6">
    <name type="scientific">Neodiprion lecontei</name>
    <name type="common">Redheaded pine sawfly</name>
    <dbReference type="NCBI Taxonomy" id="441921"/>
    <lineage>
        <taxon>Eukaryota</taxon>
        <taxon>Metazoa</taxon>
        <taxon>Ecdysozoa</taxon>
        <taxon>Arthropoda</taxon>
        <taxon>Hexapoda</taxon>
        <taxon>Insecta</taxon>
        <taxon>Pterygota</taxon>
        <taxon>Neoptera</taxon>
        <taxon>Endopterygota</taxon>
        <taxon>Hymenoptera</taxon>
        <taxon>Tenthredinoidea</taxon>
        <taxon>Diprionidae</taxon>
        <taxon>Diprioninae</taxon>
        <taxon>Neodiprion</taxon>
    </lineage>
</organism>
<proteinExistence type="predicted"/>
<dbReference type="SUPFAM" id="SSF50978">
    <property type="entry name" value="WD40 repeat-like"/>
    <property type="match status" value="2"/>
</dbReference>
<dbReference type="Gene3D" id="2.130.10.10">
    <property type="entry name" value="YVTN repeat-like/Quinoprotein amine dehydrogenase"/>
    <property type="match status" value="2"/>
</dbReference>
<evidence type="ECO:0000256" key="1">
    <source>
        <dbReference type="PROSITE-ProRule" id="PRU00221"/>
    </source>
</evidence>
<accession>A0ABM3GFV0</accession>
<dbReference type="InterPro" id="IPR056424">
    <property type="entry name" value="Beta-prop_GEMI5_2nd"/>
</dbReference>
<sequence length="1362" mass="151034">MISERVTMNEATLPPSPNWYLANILACAKDGTVAWGARNSIVVVTFQGDKKIYKYSIISDAHVDRVTSLAFSPKFGEANHNLLVSGGDENVVRIWNMDSMNAVMAHSFIDTQQKVIGVDWSRANTNIVCCLSTDGFLVIWNVAHNVTQQICLGKVTATCLSCCPHDPDLVAAGTKSGLVYVINVHGNGKIVYKLRGHDTEISSLSWCPVDSNVISGTQAKDSLLASGSKDRSIYVWRAGGDGRYQIVLTLPNTPLDSHQHRSKLGAATGGWTAVCWAAPKLLLSSSSWGELISWDLSINSKPRQGCKLIHAYHARGLFCIANVQGGMEASDTNWRLADTSSIVVWTIAQDRHVVCCQVTAANSEITYNVPTQGGYTYCIAASPLDTSRVAFGVGDAMLRVWNLCEPHENSFDITMLWQKIKGKVMAISWHPQKENLLAFGTGEGRVGVFDTNTSKPPILYRQYHRHTVYTLGWGPEPNGKSTYVLYSCGDGELIYYNPEKPNQEPTSVIKKDCTEFSWKPDYSCLAIGLENGSVSFLNRNLKECGPAIHSLKKSIQCLEWHPESTATDFDLSPLRHQLAVSTIANSIVVLDLSDLATNCTDTAGASTTIKGSLLPKIVSTLMGHTAKIFDLAWSPHISGYLASASCDNTVQVWKTESQELMGTYTGHCGPVYCCMWSPLDPDLIITGSADFTVRIWKVSEQEVRPVAENLLKPKKIRTKKNKHKTEMMGMDQASNLNEVSINGLDDDVSDVTTVENTTTEPEIKESLAMDQIKRKKSKKSTYFPTMAKAASNKASLLSSITEHFERSLSSRLSSVGKGPSQIADNVCDADNTKDSIRESQISSIFGSKEDVIKLLDTEKSVHAKLSQHDTVVEMDLWCDNLKQNLQEATKEKRLNDFLVSLAPSLSYKEWQVTCENYAEQLEFEGNRRKAVSYLLCIHKIERAIQVFVEGKMFKEAYVLAKTKLDTSDPLVDSLLETWAVGAAKEGNFEEAVQCYIKLGNYGEAARLLSRRKDMGSLEVAARLALKSGDEEFSATITEQAVNEALLRADYESIANLIKTFPQILHYQVTVAALKELNGILESCNDGRIWDWLEGNAEHSMLRNLSHCYPNCDHYYTKLLRSFETVGVSKDTQALWVEVGSQIALAITCVDNEKKLRHLVAAADAASRYEASIQSATAVVGRHKNFLIKLLSQLEEKSPMSEDCLFAAKEPSIRKSLRAYLCYGILNWVIDSDTTYLEKEGRQELVISLIENVIRDALAKQTIRHNMMSAEINKLEGTLTISMGKSQKIGNTSDDAQEDVESLMKRLALIRSNREKYLSERLCAPNPVLVYSKAREVVSVLFQGETEEKMTRILMETWTEATS</sequence>
<feature type="repeat" description="WD" evidence="1">
    <location>
        <begin position="621"/>
        <end position="663"/>
    </location>
</feature>
<evidence type="ECO:0000259" key="4">
    <source>
        <dbReference type="Pfam" id="PF23775"/>
    </source>
</evidence>
<feature type="domain" description="Gem-associated protein 5 second beta-propeller" evidence="4">
    <location>
        <begin position="383"/>
        <end position="688"/>
    </location>
</feature>
<dbReference type="InterPro" id="IPR001680">
    <property type="entry name" value="WD40_rpt"/>
</dbReference>
<dbReference type="InterPro" id="IPR036322">
    <property type="entry name" value="WD40_repeat_dom_sf"/>
</dbReference>
<feature type="repeat" description="WD" evidence="1">
    <location>
        <begin position="664"/>
        <end position="706"/>
    </location>
</feature>
<name>A0ABM3GFV0_NEOLC</name>
<feature type="domain" description="Gem-associated protein 5 first beta-propeller" evidence="2">
    <location>
        <begin position="66"/>
        <end position="210"/>
    </location>
</feature>
<dbReference type="Pfam" id="PF23774">
    <property type="entry name" value="TPR_GEMI5"/>
    <property type="match status" value="1"/>
</dbReference>
<dbReference type="Proteomes" id="UP000829291">
    <property type="component" value="Chromosome 6"/>
</dbReference>
<dbReference type="RefSeq" id="XP_046599145.1">
    <property type="nucleotide sequence ID" value="XM_046743189.1"/>
</dbReference>
<feature type="repeat" description="WD" evidence="1">
    <location>
        <begin position="194"/>
        <end position="236"/>
    </location>
</feature>